<sequence>MGLPDSGLPAGATDAPFDIVGTYQRLLTDDPDLTMPVAAIEALVAALSASDTSTTTETLALLSAYTSKLKAAIPNPISLSAGTDLFQRYLMTSVRPGVDFSKTRQHLLTNGRLFVERAKASRDKIASFGRHFIRDGNTILTNGGSRVVSALLRSAAESAGGGTQGSVRFRVIYVLAVPDPANPSDEATTKHAEGTEIVRKLRAHGVPVATIPEAGVAYAMGKVDMVIVGAEGVVENGGIISRLGTYQLGVLAKNANKPFYVVAESHKFVRLYPLGQYDLPIEQKVIQFRVGADERVVEEEGTRSSSGGQETRAKETGVRKEKWAAGAVDDAVDFTPPNLISALITESGVLTPSAVSEELIKIWF</sequence>
<comment type="caution">
    <text evidence="11">The sequence shown here is derived from an EMBL/GenBank/DDBJ whole genome shotgun (WGS) entry which is preliminary data.</text>
</comment>
<evidence type="ECO:0000256" key="9">
    <source>
        <dbReference type="RuleBase" id="RU003814"/>
    </source>
</evidence>
<dbReference type="AlphaFoldDB" id="A0A8H4INL5"/>
<dbReference type="GO" id="GO:0005085">
    <property type="term" value="F:guanyl-nucleotide exchange factor activity"/>
    <property type="evidence" value="ECO:0007669"/>
    <property type="project" value="TreeGrafter"/>
</dbReference>
<gene>
    <name evidence="11" type="ORF">GTA08_BOTSDO09403</name>
</gene>
<dbReference type="InterPro" id="IPR042528">
    <property type="entry name" value="elF-2B_alpha_N"/>
</dbReference>
<dbReference type="EMBL" id="WWBZ02000062">
    <property type="protein sequence ID" value="KAF4303293.1"/>
    <property type="molecule type" value="Genomic_DNA"/>
</dbReference>
<dbReference type="PANTHER" id="PTHR45860:SF1">
    <property type="entry name" value="TRANSLATION INITIATION FACTOR EIF-2B SUBUNIT ALPHA"/>
    <property type="match status" value="1"/>
</dbReference>
<evidence type="ECO:0000313" key="11">
    <source>
        <dbReference type="EMBL" id="KAF4303293.1"/>
    </source>
</evidence>
<keyword evidence="3" id="KW-0963">Cytoplasm</keyword>
<dbReference type="InterPro" id="IPR037171">
    <property type="entry name" value="NagB/RpiA_transferase-like"/>
</dbReference>
<keyword evidence="4 11" id="KW-0396">Initiation factor</keyword>
<evidence type="ECO:0000256" key="3">
    <source>
        <dbReference type="ARBA" id="ARBA00022490"/>
    </source>
</evidence>
<evidence type="ECO:0000256" key="8">
    <source>
        <dbReference type="ARBA" id="ARBA00046432"/>
    </source>
</evidence>
<dbReference type="Gene3D" id="1.20.120.1070">
    <property type="entry name" value="Translation initiation factor eIF-2B, N-terminal domain"/>
    <property type="match status" value="1"/>
</dbReference>
<evidence type="ECO:0000256" key="6">
    <source>
        <dbReference type="ARBA" id="ARBA00044208"/>
    </source>
</evidence>
<dbReference type="InterPro" id="IPR051501">
    <property type="entry name" value="eIF2B_alpha/beta/delta"/>
</dbReference>
<dbReference type="InterPro" id="IPR042529">
    <property type="entry name" value="IF_2B-like_C"/>
</dbReference>
<evidence type="ECO:0000256" key="4">
    <source>
        <dbReference type="ARBA" id="ARBA00022540"/>
    </source>
</evidence>
<name>A0A8H4INL5_9PEZI</name>
<evidence type="ECO:0000256" key="5">
    <source>
        <dbReference type="ARBA" id="ARBA00022917"/>
    </source>
</evidence>
<accession>A0A8H4INL5</accession>
<dbReference type="SUPFAM" id="SSF100950">
    <property type="entry name" value="NagB/RpiA/CoA transferase-like"/>
    <property type="match status" value="1"/>
</dbReference>
<evidence type="ECO:0000256" key="7">
    <source>
        <dbReference type="ARBA" id="ARBA00044236"/>
    </source>
</evidence>
<evidence type="ECO:0000256" key="2">
    <source>
        <dbReference type="ARBA" id="ARBA00007251"/>
    </source>
</evidence>
<dbReference type="Pfam" id="PF01008">
    <property type="entry name" value="IF-2B"/>
    <property type="match status" value="1"/>
</dbReference>
<organism evidence="11 12">
    <name type="scientific">Botryosphaeria dothidea</name>
    <dbReference type="NCBI Taxonomy" id="55169"/>
    <lineage>
        <taxon>Eukaryota</taxon>
        <taxon>Fungi</taxon>
        <taxon>Dikarya</taxon>
        <taxon>Ascomycota</taxon>
        <taxon>Pezizomycotina</taxon>
        <taxon>Dothideomycetes</taxon>
        <taxon>Dothideomycetes incertae sedis</taxon>
        <taxon>Botryosphaeriales</taxon>
        <taxon>Botryosphaeriaceae</taxon>
        <taxon>Botryosphaeria</taxon>
    </lineage>
</organism>
<evidence type="ECO:0000256" key="10">
    <source>
        <dbReference type="SAM" id="MobiDB-lite"/>
    </source>
</evidence>
<evidence type="ECO:0000313" key="12">
    <source>
        <dbReference type="Proteomes" id="UP000572817"/>
    </source>
</evidence>
<proteinExistence type="inferred from homology"/>
<dbReference type="Proteomes" id="UP000572817">
    <property type="component" value="Unassembled WGS sequence"/>
</dbReference>
<dbReference type="GO" id="GO:0003743">
    <property type="term" value="F:translation initiation factor activity"/>
    <property type="evidence" value="ECO:0007669"/>
    <property type="project" value="UniProtKB-KW"/>
</dbReference>
<comment type="similarity">
    <text evidence="2 9">Belongs to the eIF-2B alpha/beta/delta subunits family.</text>
</comment>
<dbReference type="GO" id="GO:0005829">
    <property type="term" value="C:cytosol"/>
    <property type="evidence" value="ECO:0007669"/>
    <property type="project" value="UniProtKB-SubCell"/>
</dbReference>
<dbReference type="InterPro" id="IPR000649">
    <property type="entry name" value="IF-2B-related"/>
</dbReference>
<keyword evidence="5" id="KW-0648">Protein biosynthesis</keyword>
<evidence type="ECO:0000256" key="1">
    <source>
        <dbReference type="ARBA" id="ARBA00004514"/>
    </source>
</evidence>
<dbReference type="OrthoDB" id="10249309at2759"/>
<dbReference type="PANTHER" id="PTHR45860">
    <property type="entry name" value="TRANSLATION INITIATION FACTOR EIF-2B SUBUNIT ALPHA"/>
    <property type="match status" value="1"/>
</dbReference>
<keyword evidence="12" id="KW-1185">Reference proteome</keyword>
<comment type="subcellular location">
    <subcellularLocation>
        <location evidence="1">Cytoplasm</location>
        <location evidence="1">Cytosol</location>
    </subcellularLocation>
</comment>
<dbReference type="GO" id="GO:0005851">
    <property type="term" value="C:eukaryotic translation initiation factor 2B complex"/>
    <property type="evidence" value="ECO:0007669"/>
    <property type="project" value="TreeGrafter"/>
</dbReference>
<protein>
    <recommendedName>
        <fullName evidence="6">Translation initiation factor eIF2B subunit alpha</fullName>
    </recommendedName>
    <alternativeName>
        <fullName evidence="7">eIF2B GDP-GTP exchange factor subunit alpha</fullName>
    </alternativeName>
</protein>
<reference evidence="11" key="1">
    <citation type="submission" date="2020-04" db="EMBL/GenBank/DDBJ databases">
        <title>Genome Assembly and Annotation of Botryosphaeria dothidea sdau 11-99, a Latent Pathogen of Apple Fruit Ring Rot in China.</title>
        <authorList>
            <person name="Yu C."/>
            <person name="Diao Y."/>
            <person name="Lu Q."/>
            <person name="Zhao J."/>
            <person name="Cui S."/>
            <person name="Peng C."/>
            <person name="He B."/>
            <person name="Liu H."/>
        </authorList>
    </citation>
    <scope>NUCLEOTIDE SEQUENCE [LARGE SCALE GENOMIC DNA]</scope>
    <source>
        <strain evidence="11">Sdau11-99</strain>
    </source>
</reference>
<comment type="subunit">
    <text evidence="8">Component of the translation initiation factor 2B (eIF2B) complex which is a heterodecamer of two sets of five different subunits: alpha, beta, gamma, delta and epsilon. Subunits alpha, beta and delta comprise a regulatory subcomplex and subunits epsilon and gamma comprise a catalytic subcomplex. Within the complex, the hexameric regulatory complex resides at the center, with the two heterodimeric catalytic subcomplexes bound on opposite sides.</text>
</comment>
<feature type="region of interest" description="Disordered" evidence="10">
    <location>
        <begin position="298"/>
        <end position="319"/>
    </location>
</feature>
<dbReference type="Gene3D" id="3.40.50.10470">
    <property type="entry name" value="Translation initiation factor eif-2b, domain 2"/>
    <property type="match status" value="1"/>
</dbReference>